<dbReference type="SMART" id="SM00367">
    <property type="entry name" value="LRR_CC"/>
    <property type="match status" value="10"/>
</dbReference>
<dbReference type="GO" id="GO:0006954">
    <property type="term" value="P:inflammatory response"/>
    <property type="evidence" value="ECO:0007669"/>
    <property type="project" value="UniProtKB-KW"/>
</dbReference>
<dbReference type="InterPro" id="IPR001611">
    <property type="entry name" value="Leu-rich_rpt"/>
</dbReference>
<keyword evidence="6" id="KW-0399">Innate immunity</keyword>
<evidence type="ECO:0000256" key="16">
    <source>
        <dbReference type="ARBA" id="ARBA00023288"/>
    </source>
</evidence>
<evidence type="ECO:0000256" key="15">
    <source>
        <dbReference type="ARBA" id="ARBA00023198"/>
    </source>
</evidence>
<dbReference type="InterPro" id="IPR001315">
    <property type="entry name" value="CARD"/>
</dbReference>
<evidence type="ECO:0000256" key="2">
    <source>
        <dbReference type="ARBA" id="ARBA00004193"/>
    </source>
</evidence>
<dbReference type="InterPro" id="IPR006553">
    <property type="entry name" value="Leu-rich_rpt_Cys-con_subtyp"/>
</dbReference>
<dbReference type="SUPFAM" id="SSF47986">
    <property type="entry name" value="DEATH domain"/>
    <property type="match status" value="1"/>
</dbReference>
<dbReference type="InterPro" id="IPR041075">
    <property type="entry name" value="NOD1/2_WH"/>
</dbReference>
<evidence type="ECO:0000256" key="9">
    <source>
        <dbReference type="ARBA" id="ARBA00022741"/>
    </source>
</evidence>
<comment type="subcellular location">
    <subcellularLocation>
        <location evidence="1">Basolateral cell membrane</location>
    </subcellularLocation>
    <subcellularLocation>
        <location evidence="2">Cell membrane</location>
        <topology evidence="2">Lipid-anchor</topology>
    </subcellularLocation>
    <subcellularLocation>
        <location evidence="3">Cytoplasm</location>
        <location evidence="3">Cytosol</location>
    </subcellularLocation>
</comment>
<dbReference type="Pfam" id="PF13516">
    <property type="entry name" value="LRR_6"/>
    <property type="match status" value="12"/>
</dbReference>
<feature type="domain" description="CARD" evidence="18">
    <location>
        <begin position="7"/>
        <end position="97"/>
    </location>
</feature>
<feature type="domain" description="NACHT" evidence="19">
    <location>
        <begin position="202"/>
        <end position="334"/>
    </location>
</feature>
<dbReference type="InterPro" id="IPR051261">
    <property type="entry name" value="NLR"/>
</dbReference>
<evidence type="ECO:0000256" key="6">
    <source>
        <dbReference type="ARBA" id="ARBA00022588"/>
    </source>
</evidence>
<dbReference type="GO" id="GO:0016323">
    <property type="term" value="C:basolateral plasma membrane"/>
    <property type="evidence" value="ECO:0007669"/>
    <property type="project" value="UniProtKB-SubCell"/>
</dbReference>
<keyword evidence="5" id="KW-0963">Cytoplasm</keyword>
<evidence type="ECO:0000259" key="19">
    <source>
        <dbReference type="PROSITE" id="PS50837"/>
    </source>
</evidence>
<dbReference type="Pfam" id="PF17776">
    <property type="entry name" value="NLRC4_HD2"/>
    <property type="match status" value="1"/>
</dbReference>
<dbReference type="Pfam" id="PF14484">
    <property type="entry name" value="FISNA"/>
    <property type="match status" value="1"/>
</dbReference>
<dbReference type="FunFam" id="3.40.50.300:FF:000210">
    <property type="entry name" value="Si:dkey-16p6.1"/>
    <property type="match status" value="1"/>
</dbReference>
<keyword evidence="15" id="KW-0395">Inflammatory response</keyword>
<dbReference type="GO" id="GO:0005829">
    <property type="term" value="C:cytosol"/>
    <property type="evidence" value="ECO:0007669"/>
    <property type="project" value="UniProtKB-SubCell"/>
</dbReference>
<keyword evidence="8" id="KW-0677">Repeat</keyword>
<dbReference type="Pfam" id="PF00619">
    <property type="entry name" value="CARD"/>
    <property type="match status" value="1"/>
</dbReference>
<keyword evidence="4" id="KW-1003">Cell membrane</keyword>
<keyword evidence="12" id="KW-0391">Immunity</keyword>
<keyword evidence="16" id="KW-0449">Lipoprotein</keyword>
<dbReference type="InterPro" id="IPR027417">
    <property type="entry name" value="P-loop_NTPase"/>
</dbReference>
<dbReference type="InterPro" id="IPR029495">
    <property type="entry name" value="NACHT-assoc"/>
</dbReference>
<sequence>MAESAALISDDAQFVDKHMAELIQRVIIVMPIADDLLQRRLIHKEVYSNIHATRTSQGQMRLLYEALHSGGVKVKSAFYRILLEQQPQIVQDLGEPSAVHVSTTLNSKVKDGNIEMCQTELKSYLKRTFERIFPGIATQGRPTLLNKIYTELFITEGGSGEVDKEHEVMKIEAVLRRPATQEIPIKCNDIFKPLPGQDMTIRTVLTKGVAGIGKTVSVQKFIMDWVDREANQDIQFIFPIPFRELNLMKEKTLSLIDLLHDFFNVIKESGLSNFKKVLFIFDGLDECQLPLNFNRNEICCDVKKSITVDVLLTNLIKGNLLPFALLWITSRPAATNRIPPECVDQVTEFLIFQIIQTMRKYHEDPDTDLHWDKEIILKLGKLAFEHLEKGNLIFYEKDLKEFGIDIRQASLCSGVFTQILREECMYQEVVYSFVHLSLQEFIAALYVFLSFEDNNEDVITPQLPSSSTGIVLYEEIRPDNIYKSAVDKALKSQNGHLDLFLRFLLGLSLKSNQTLLRGLLTQTEGSSQSNKGTVDFIKDRIRKNPSPERCINLFHCLNELNDNSLVEEIQIYLKSGGVSKVELSYSHWSALAFVMLSSDEELDVFELNKFVRSDEGVMRLLPVIKASKTALMNSCNITWRCCENLALSFGSCTSSLRKLDLSHNGLTDSGVELLCFGLGNPLCKLETLKLSGCKVQEKGCASLASALRSNPSHLRELDLSYNNPGDSGVKQLSAALEVPDCKLETLSLIECSLTGTCCDALASALCSSSSSLRELDLSRNDLHSIGLELLSAGLRSTNCKLETLRLSNCEVEEKGCASLASALWSNPSHLRELDLSYNHNLQDAGVANLSAALGNPLCNLESLRLETCKVTEEGFSSLASALKSNPSHLRQLDLSSNKAGDTGAKLLSAALEHPGCKLLKLRLSFCSVLGNGCCSLVSALRSNPSHLRQLDLSNNFLGDSGVKLLSALLEDPHCEIKTLRLTDCYISEEAFVSLASALISNPSHLRELDLTRNYVGDSGVKLLCAGLKDPCCKLEKLSLFCCKLSWECCEAMAAALRSTSSLRELDLSHNYLGNSGVTMLSAGLGNPHCKLMILRLCNCGMTEEGCASLATELRLNPSHLKYLDLSSNSPGDPGMNLLFAVLVDPCCKLEILILDNCHLTENCCAALATALSSNTCSLKSLNLSDNNLYDSGVQLLSAGLKNTQCKLETLKVANCKFKEDGCVALASALSANPFHLTELDLNQNRYGRGKAQLKALQKDPHCKLEKVGLVPM</sequence>
<proteinExistence type="inferred from homology"/>
<dbReference type="GO" id="GO:0045087">
    <property type="term" value="P:innate immune response"/>
    <property type="evidence" value="ECO:0007669"/>
    <property type="project" value="UniProtKB-KW"/>
</dbReference>
<evidence type="ECO:0000313" key="20">
    <source>
        <dbReference type="Ensembl" id="ENSOMYP00000005012.2"/>
    </source>
</evidence>
<dbReference type="Proteomes" id="UP000694395">
    <property type="component" value="Chromosome 1"/>
</dbReference>
<dbReference type="InterPro" id="IPR033516">
    <property type="entry name" value="CARD8/ASC/NALP1_CARD"/>
</dbReference>
<dbReference type="GO" id="GO:0005524">
    <property type="term" value="F:ATP binding"/>
    <property type="evidence" value="ECO:0007669"/>
    <property type="project" value="UniProtKB-KW"/>
</dbReference>
<reference evidence="20" key="1">
    <citation type="submission" date="2020-07" db="EMBL/GenBank/DDBJ databases">
        <title>A long reads based de novo assembly of the rainbow trout Arlee double haploid line genome.</title>
        <authorList>
            <person name="Gao G."/>
            <person name="Palti Y."/>
        </authorList>
    </citation>
    <scope>NUCLEOTIDE SEQUENCE [LARGE SCALE GENOMIC DNA]</scope>
</reference>
<evidence type="ECO:0000256" key="5">
    <source>
        <dbReference type="ARBA" id="ARBA00022490"/>
    </source>
</evidence>
<dbReference type="FunFam" id="3.80.10.10:FF:000100">
    <property type="entry name" value="Si:dkey-11n14.1"/>
    <property type="match status" value="1"/>
</dbReference>
<keyword evidence="11" id="KW-0832">Ubl conjugation</keyword>
<evidence type="ECO:0000256" key="13">
    <source>
        <dbReference type="ARBA" id="ARBA00023136"/>
    </source>
</evidence>
<keyword evidence="9" id="KW-0547">Nucleotide-binding</keyword>
<evidence type="ECO:0000256" key="10">
    <source>
        <dbReference type="ARBA" id="ARBA00022840"/>
    </source>
</evidence>
<protein>
    <recommendedName>
        <fullName evidence="22">NACHT domain-containing protein</fullName>
    </recommendedName>
</protein>
<dbReference type="SMART" id="SM00368">
    <property type="entry name" value="LRR_RI"/>
    <property type="match status" value="20"/>
</dbReference>
<keyword evidence="13" id="KW-0472">Membrane</keyword>
<evidence type="ECO:0000313" key="21">
    <source>
        <dbReference type="Proteomes" id="UP000694395"/>
    </source>
</evidence>
<keyword evidence="14" id="KW-0564">Palmitate</keyword>
<dbReference type="InterPro" id="IPR011029">
    <property type="entry name" value="DEATH-like_dom_sf"/>
</dbReference>
<reference evidence="20" key="3">
    <citation type="submission" date="2025-09" db="UniProtKB">
        <authorList>
            <consortium name="Ensembl"/>
        </authorList>
    </citation>
    <scope>IDENTIFICATION</scope>
</reference>
<organism evidence="20 21">
    <name type="scientific">Oncorhynchus mykiss</name>
    <name type="common">Rainbow trout</name>
    <name type="synonym">Salmo gairdneri</name>
    <dbReference type="NCBI Taxonomy" id="8022"/>
    <lineage>
        <taxon>Eukaryota</taxon>
        <taxon>Metazoa</taxon>
        <taxon>Chordata</taxon>
        <taxon>Craniata</taxon>
        <taxon>Vertebrata</taxon>
        <taxon>Euteleostomi</taxon>
        <taxon>Actinopterygii</taxon>
        <taxon>Neopterygii</taxon>
        <taxon>Teleostei</taxon>
        <taxon>Protacanthopterygii</taxon>
        <taxon>Salmoniformes</taxon>
        <taxon>Salmonidae</taxon>
        <taxon>Salmoninae</taxon>
        <taxon>Oncorhynchus</taxon>
    </lineage>
</organism>
<dbReference type="AlphaFoldDB" id="A0A8C7LTW4"/>
<evidence type="ECO:0000256" key="3">
    <source>
        <dbReference type="ARBA" id="ARBA00004514"/>
    </source>
</evidence>
<dbReference type="PANTHER" id="PTHR24106">
    <property type="entry name" value="NACHT, LRR AND CARD DOMAINS-CONTAINING"/>
    <property type="match status" value="1"/>
</dbReference>
<evidence type="ECO:0000256" key="8">
    <source>
        <dbReference type="ARBA" id="ARBA00022737"/>
    </source>
</evidence>
<dbReference type="Pfam" id="PF05729">
    <property type="entry name" value="NACHT"/>
    <property type="match status" value="1"/>
</dbReference>
<dbReference type="InterPro" id="IPR032675">
    <property type="entry name" value="LRR_dom_sf"/>
</dbReference>
<dbReference type="PROSITE" id="PS51450">
    <property type="entry name" value="LRR"/>
    <property type="match status" value="2"/>
</dbReference>
<reference evidence="20" key="2">
    <citation type="submission" date="2025-08" db="UniProtKB">
        <authorList>
            <consortium name="Ensembl"/>
        </authorList>
    </citation>
    <scope>IDENTIFICATION</scope>
</reference>
<name>A0A8C7LTW4_ONCMY</name>
<dbReference type="PROSITE" id="PS50209">
    <property type="entry name" value="CARD"/>
    <property type="match status" value="1"/>
</dbReference>
<evidence type="ECO:0000256" key="1">
    <source>
        <dbReference type="ARBA" id="ARBA00004187"/>
    </source>
</evidence>
<dbReference type="SUPFAM" id="SSF52047">
    <property type="entry name" value="RNI-like"/>
    <property type="match status" value="2"/>
</dbReference>
<dbReference type="Ensembl" id="ENSOMYT00000005601.2">
    <property type="protein sequence ID" value="ENSOMYP00000005012.2"/>
    <property type="gene ID" value="ENSOMYG00000002601.2"/>
</dbReference>
<keyword evidence="10" id="KW-0067">ATP-binding</keyword>
<dbReference type="InterPro" id="IPR007111">
    <property type="entry name" value="NACHT_NTPase"/>
</dbReference>
<keyword evidence="21" id="KW-1185">Reference proteome</keyword>
<dbReference type="GeneTree" id="ENSGT01070000253760"/>
<evidence type="ECO:0000256" key="11">
    <source>
        <dbReference type="ARBA" id="ARBA00022843"/>
    </source>
</evidence>
<accession>A0A8C7LTW4</accession>
<comment type="similarity">
    <text evidence="17">Belongs to the NOD1-NOD2 family.</text>
</comment>
<dbReference type="Pfam" id="PF17779">
    <property type="entry name" value="WHD_NOD2"/>
    <property type="match status" value="1"/>
</dbReference>
<dbReference type="CDD" id="cd08330">
    <property type="entry name" value="CARD_ASC_NALP1"/>
    <property type="match status" value="1"/>
</dbReference>
<evidence type="ECO:0000256" key="14">
    <source>
        <dbReference type="ARBA" id="ARBA00023139"/>
    </source>
</evidence>
<evidence type="ECO:0008006" key="22">
    <source>
        <dbReference type="Google" id="ProtNLM"/>
    </source>
</evidence>
<evidence type="ECO:0000259" key="18">
    <source>
        <dbReference type="PROSITE" id="PS50209"/>
    </source>
</evidence>
<dbReference type="Gene3D" id="1.10.533.10">
    <property type="entry name" value="Death Domain, Fas"/>
    <property type="match status" value="1"/>
</dbReference>
<dbReference type="SMART" id="SM01288">
    <property type="entry name" value="FISNA"/>
    <property type="match status" value="1"/>
</dbReference>
<dbReference type="GO" id="GO:0042981">
    <property type="term" value="P:regulation of apoptotic process"/>
    <property type="evidence" value="ECO:0007669"/>
    <property type="project" value="InterPro"/>
</dbReference>
<evidence type="ECO:0000256" key="7">
    <source>
        <dbReference type="ARBA" id="ARBA00022614"/>
    </source>
</evidence>
<evidence type="ECO:0000256" key="4">
    <source>
        <dbReference type="ARBA" id="ARBA00022475"/>
    </source>
</evidence>
<gene>
    <name evidence="20" type="primary">LOC110521272</name>
</gene>
<dbReference type="Gene3D" id="3.40.50.300">
    <property type="entry name" value="P-loop containing nucleotide triphosphate hydrolases"/>
    <property type="match status" value="1"/>
</dbReference>
<evidence type="ECO:0000256" key="12">
    <source>
        <dbReference type="ARBA" id="ARBA00022859"/>
    </source>
</evidence>
<dbReference type="InterPro" id="IPR041267">
    <property type="entry name" value="NLRP_HD2"/>
</dbReference>
<keyword evidence="7" id="KW-0433">Leucine-rich repeat</keyword>
<dbReference type="Gene3D" id="3.80.10.10">
    <property type="entry name" value="Ribonuclease Inhibitor"/>
    <property type="match status" value="4"/>
</dbReference>
<evidence type="ECO:0000256" key="17">
    <source>
        <dbReference type="ARBA" id="ARBA00038296"/>
    </source>
</evidence>
<dbReference type="PROSITE" id="PS50837">
    <property type="entry name" value="NACHT"/>
    <property type="match status" value="1"/>
</dbReference>